<dbReference type="PANTHER" id="PTHR38731">
    <property type="entry name" value="LIPL45-RELATED LIPOPROTEIN-RELATED"/>
    <property type="match status" value="1"/>
</dbReference>
<comment type="caution">
    <text evidence="4">The sequence shown here is derived from an EMBL/GenBank/DDBJ whole genome shotgun (WGS) entry which is preliminary data.</text>
</comment>
<dbReference type="Proteomes" id="UP000094849">
    <property type="component" value="Unassembled WGS sequence"/>
</dbReference>
<dbReference type="PROSITE" id="PS50853">
    <property type="entry name" value="FN3"/>
    <property type="match status" value="1"/>
</dbReference>
<dbReference type="CDD" id="cd00118">
    <property type="entry name" value="LysM"/>
    <property type="match status" value="1"/>
</dbReference>
<reference evidence="4 5" key="1">
    <citation type="submission" date="2016-03" db="EMBL/GenBank/DDBJ databases">
        <title>Chemosynthetic sulphur-oxidizing symbionts of marine invertebrate animals are capable of nitrogen fixation.</title>
        <authorList>
            <person name="Petersen J.M."/>
            <person name="Kemper A."/>
            <person name="Gruber-Vodicka H."/>
            <person name="Cardini U."/>
            <person name="Geest Mvander."/>
            <person name="Kleiner M."/>
            <person name="Bulgheresi S."/>
            <person name="Fussmann M."/>
            <person name="Herbold C."/>
            <person name="Seah B.K.B."/>
            <person name="Antony C.Paul."/>
            <person name="Liu D."/>
            <person name="Belitz A."/>
            <person name="Weber M."/>
        </authorList>
    </citation>
    <scope>NUCLEOTIDE SEQUENCE [LARGE SCALE GENOMIC DNA]</scope>
    <source>
        <strain evidence="4">G_D</strain>
    </source>
</reference>
<gene>
    <name evidence="4" type="ORF">A3196_06335</name>
</gene>
<name>A0A1E2UNV9_9GAMM</name>
<dbReference type="SMART" id="SM00257">
    <property type="entry name" value="LysM"/>
    <property type="match status" value="1"/>
</dbReference>
<evidence type="ECO:0008006" key="6">
    <source>
        <dbReference type="Google" id="ProtNLM"/>
    </source>
</evidence>
<dbReference type="InterPro" id="IPR036779">
    <property type="entry name" value="LysM_dom_sf"/>
</dbReference>
<evidence type="ECO:0000259" key="3">
    <source>
        <dbReference type="PROSITE" id="PS51782"/>
    </source>
</evidence>
<dbReference type="InterPro" id="IPR036116">
    <property type="entry name" value="FN3_sf"/>
</dbReference>
<dbReference type="Pfam" id="PF04773">
    <property type="entry name" value="FecR"/>
    <property type="match status" value="1"/>
</dbReference>
<dbReference type="InterPro" id="IPR016930">
    <property type="entry name" value="UCP029644"/>
</dbReference>
<organism evidence="4 5">
    <name type="scientific">Candidatus Thiodiazotropha endoloripes</name>
    <dbReference type="NCBI Taxonomy" id="1818881"/>
    <lineage>
        <taxon>Bacteria</taxon>
        <taxon>Pseudomonadati</taxon>
        <taxon>Pseudomonadota</taxon>
        <taxon>Gammaproteobacteria</taxon>
        <taxon>Chromatiales</taxon>
        <taxon>Sedimenticolaceae</taxon>
        <taxon>Candidatus Thiodiazotropha</taxon>
    </lineage>
</organism>
<dbReference type="InterPro" id="IPR013783">
    <property type="entry name" value="Ig-like_fold"/>
</dbReference>
<feature type="chain" id="PRO_5009119062" description="LysM domain-containing protein" evidence="1">
    <location>
        <begin position="24"/>
        <end position="544"/>
    </location>
</feature>
<dbReference type="RefSeq" id="WP_069024277.1">
    <property type="nucleotide sequence ID" value="NZ_LVJZ01000003.1"/>
</dbReference>
<dbReference type="PIRSF" id="PIRSF029644">
    <property type="entry name" value="UCP029644"/>
    <property type="match status" value="1"/>
</dbReference>
<dbReference type="PANTHER" id="PTHR38731:SF1">
    <property type="entry name" value="FECR PROTEIN DOMAIN-CONTAINING PROTEIN"/>
    <property type="match status" value="1"/>
</dbReference>
<dbReference type="SUPFAM" id="SSF54106">
    <property type="entry name" value="LysM domain"/>
    <property type="match status" value="1"/>
</dbReference>
<sequence>MSKRIFFLRNAILILLFSLPLQAADWVYTVVEGDNLWDFSAKHLDSVMRFEQLRKLNNIKNPKRLQPGSWLRVPMKWIRSNAVPARIGLLEGKVRIIRADGSAENSLKSGVLIHLGDTLNTGQNSSASVIFADNSSLTLYSDTEMRFDHLSAYGETGMVDSRVHLGQGRMETKVKPTAGPGSRFEIHTPSAITAVRGTAYRAAISPNGDSSSIEVLEGDVVVSGAEQQTLVSAGFGTQVALGKAPTEPRKLLPSPGLHELPEPLRALEWQLNWQSLDGANSYRAEISSSADFDVLQWEAVVQEPQVKLPDLADGDYWFRVRGIDEVGLEGNSAVQSLLLDRHPQPPTSLSPADGEMLDFGGVELKWQQISKVRGYLLEVAADQAFEEIVFKQETDDKTQFEVTELKQPGRYFWRVSAIAEDGEVGPSGAVRSWRLRADMESPNVIVTATEAHVVSNWQPLNSNYRYHVQLAHDADFKQLEFDQIISANEQTFDHIYSQLRYIRVCAVDEDDYHGPWSSVQKVDPLLGKSVWIVPISAIMGLLFL</sequence>
<dbReference type="InterPro" id="IPR003961">
    <property type="entry name" value="FN3_dom"/>
</dbReference>
<keyword evidence="5" id="KW-1185">Reference proteome</keyword>
<dbReference type="InterPro" id="IPR006860">
    <property type="entry name" value="FecR"/>
</dbReference>
<dbReference type="Pfam" id="PF01476">
    <property type="entry name" value="LysM"/>
    <property type="match status" value="1"/>
</dbReference>
<dbReference type="InterPro" id="IPR018392">
    <property type="entry name" value="LysM"/>
</dbReference>
<feature type="signal peptide" evidence="1">
    <location>
        <begin position="1"/>
        <end position="23"/>
    </location>
</feature>
<feature type="domain" description="Fibronectin type-III" evidence="2">
    <location>
        <begin position="345"/>
        <end position="438"/>
    </location>
</feature>
<dbReference type="AlphaFoldDB" id="A0A1E2UNV9"/>
<dbReference type="PROSITE" id="PS51782">
    <property type="entry name" value="LYSM"/>
    <property type="match status" value="1"/>
</dbReference>
<proteinExistence type="predicted"/>
<evidence type="ECO:0000313" key="5">
    <source>
        <dbReference type="Proteomes" id="UP000094849"/>
    </source>
</evidence>
<evidence type="ECO:0000259" key="2">
    <source>
        <dbReference type="PROSITE" id="PS50853"/>
    </source>
</evidence>
<dbReference type="Gene3D" id="3.10.350.10">
    <property type="entry name" value="LysM domain"/>
    <property type="match status" value="1"/>
</dbReference>
<accession>A0A1E2UNV9</accession>
<keyword evidence="1" id="KW-0732">Signal</keyword>
<dbReference type="Gene3D" id="2.60.40.10">
    <property type="entry name" value="Immunoglobulins"/>
    <property type="match status" value="2"/>
</dbReference>
<dbReference type="SUPFAM" id="SSF49265">
    <property type="entry name" value="Fibronectin type III"/>
    <property type="match status" value="1"/>
</dbReference>
<protein>
    <recommendedName>
        <fullName evidence="6">LysM domain-containing protein</fullName>
    </recommendedName>
</protein>
<dbReference type="STRING" id="1818881.A3196_06335"/>
<feature type="domain" description="LysM" evidence="3">
    <location>
        <begin position="26"/>
        <end position="73"/>
    </location>
</feature>
<evidence type="ECO:0000256" key="1">
    <source>
        <dbReference type="SAM" id="SignalP"/>
    </source>
</evidence>
<evidence type="ECO:0000313" key="4">
    <source>
        <dbReference type="EMBL" id="ODB96407.1"/>
    </source>
</evidence>
<dbReference type="EMBL" id="LVJZ01000003">
    <property type="protein sequence ID" value="ODB96407.1"/>
    <property type="molecule type" value="Genomic_DNA"/>
</dbReference>
<dbReference type="Gene3D" id="2.60.120.1440">
    <property type="match status" value="1"/>
</dbReference>